<evidence type="ECO:0008006" key="4">
    <source>
        <dbReference type="Google" id="ProtNLM"/>
    </source>
</evidence>
<reference evidence="2 3" key="1">
    <citation type="submission" date="2019-11" db="EMBL/GenBank/DDBJ databases">
        <authorList>
            <person name="Im W.T."/>
        </authorList>
    </citation>
    <scope>NUCLEOTIDE SEQUENCE [LARGE SCALE GENOMIC DNA]</scope>
    <source>
        <strain evidence="2 3">SB-02</strain>
    </source>
</reference>
<keyword evidence="1" id="KW-0472">Membrane</keyword>
<dbReference type="AlphaFoldDB" id="A0A6I6GL38"/>
<evidence type="ECO:0000256" key="1">
    <source>
        <dbReference type="SAM" id="Phobius"/>
    </source>
</evidence>
<evidence type="ECO:0000313" key="3">
    <source>
        <dbReference type="Proteomes" id="UP000426027"/>
    </source>
</evidence>
<keyword evidence="1" id="KW-0812">Transmembrane</keyword>
<feature type="transmembrane region" description="Helical" evidence="1">
    <location>
        <begin position="143"/>
        <end position="167"/>
    </location>
</feature>
<evidence type="ECO:0000313" key="2">
    <source>
        <dbReference type="EMBL" id="QGW27622.1"/>
    </source>
</evidence>
<feature type="transmembrane region" description="Helical" evidence="1">
    <location>
        <begin position="222"/>
        <end position="243"/>
    </location>
</feature>
<dbReference type="RefSeq" id="WP_157477560.1">
    <property type="nucleotide sequence ID" value="NZ_CP046566.1"/>
</dbReference>
<proteinExistence type="predicted"/>
<feature type="transmembrane region" description="Helical" evidence="1">
    <location>
        <begin position="179"/>
        <end position="199"/>
    </location>
</feature>
<dbReference type="Proteomes" id="UP000426027">
    <property type="component" value="Chromosome"/>
</dbReference>
<feature type="transmembrane region" description="Helical" evidence="1">
    <location>
        <begin position="279"/>
        <end position="298"/>
    </location>
</feature>
<sequence>MIGYFKERSSLQVPALLLLAILLKVGYFSAPAQTPAFVADGGLLSQWLNAHSAALNNGFIRVVGIIALMASVIYAGFVTGNRRMFNQRHVLVPTAMLLFSSLFPVSNLALPALLVLPMLIGVFASLTRLYQSEHPRTNIMNAGLLAGMAYLLYHPFVWWLPGCFIVLAFMRPFRLAEWVLLLAAMLTPAYFVLAIEFLTDNWHPQQHLPSIGKAVLANNISWYWWLAVGMATLWFLVSFAAWQQQTRRMVIQGRKNWYSLLMMGLLAMPGLFFPHQHMAGMLALLAFPAGCLMANSFASEGKGIGQLLFFWLLIIVVAIVGWGWKSGVM</sequence>
<name>A0A6I6GL38_9BACT</name>
<organism evidence="2 3">
    <name type="scientific">Phnomibacter ginsenosidimutans</name>
    <dbReference type="NCBI Taxonomy" id="2676868"/>
    <lineage>
        <taxon>Bacteria</taxon>
        <taxon>Pseudomonadati</taxon>
        <taxon>Bacteroidota</taxon>
        <taxon>Chitinophagia</taxon>
        <taxon>Chitinophagales</taxon>
        <taxon>Chitinophagaceae</taxon>
        <taxon>Phnomibacter</taxon>
    </lineage>
</organism>
<keyword evidence="1" id="KW-1133">Transmembrane helix</keyword>
<gene>
    <name evidence="2" type="ORF">GLV81_05515</name>
</gene>
<dbReference type="EMBL" id="CP046566">
    <property type="protein sequence ID" value="QGW27622.1"/>
    <property type="molecule type" value="Genomic_DNA"/>
</dbReference>
<accession>A0A6I6GL38</accession>
<feature type="transmembrane region" description="Helical" evidence="1">
    <location>
        <begin position="59"/>
        <end position="78"/>
    </location>
</feature>
<feature type="transmembrane region" description="Helical" evidence="1">
    <location>
        <begin position="307"/>
        <end position="324"/>
    </location>
</feature>
<feature type="transmembrane region" description="Helical" evidence="1">
    <location>
        <begin position="255"/>
        <end position="273"/>
    </location>
</feature>
<feature type="transmembrane region" description="Helical" evidence="1">
    <location>
        <begin position="90"/>
        <end position="123"/>
    </location>
</feature>
<keyword evidence="3" id="KW-1185">Reference proteome</keyword>
<dbReference type="KEGG" id="fls:GLV81_05515"/>
<protein>
    <recommendedName>
        <fullName evidence="4">Beta-carotene 15,15'-monooxygenase</fullName>
    </recommendedName>
</protein>